<dbReference type="InterPro" id="IPR006531">
    <property type="entry name" value="Gp5/Vgr_OB"/>
</dbReference>
<dbReference type="Pfam" id="PF18946">
    <property type="entry name" value="Apex"/>
    <property type="match status" value="1"/>
</dbReference>
<dbReference type="NCBIfam" id="TIGR01644">
    <property type="entry name" value="phage_P2_V"/>
    <property type="match status" value="1"/>
</dbReference>
<evidence type="ECO:0000313" key="2">
    <source>
        <dbReference type="EMBL" id="ASN71631.1"/>
    </source>
</evidence>
<gene>
    <name evidence="2" type="ORF">2F1_30</name>
</gene>
<accession>A0A2H4JGB7</accession>
<reference evidence="2 3" key="1">
    <citation type="submission" date="2017-06" db="EMBL/GenBank/DDBJ databases">
        <title>Novel phages from South African skin metaviromes.</title>
        <authorList>
            <person name="van Zyl L.J."/>
            <person name="Abrahams Y."/>
            <person name="Stander E.A."/>
            <person name="Kirby B.M."/>
            <person name="Clavaud C."/>
            <person name="Farcet C."/>
            <person name="Breton L."/>
            <person name="Trindade M.I."/>
        </authorList>
    </citation>
    <scope>NUCLEOTIDE SEQUENCE [LARGE SCALE GENOMIC DNA]</scope>
</reference>
<dbReference type="Gene3D" id="2.40.50.230">
    <property type="entry name" value="Gp5 N-terminal domain"/>
    <property type="match status" value="1"/>
</dbReference>
<organism evidence="2 3">
    <name type="scientific">Uncultured Caudovirales phage clone 2F_1</name>
    <dbReference type="NCBI Taxonomy" id="2992576"/>
    <lineage>
        <taxon>Viruses</taxon>
        <taxon>Duplodnaviria</taxon>
        <taxon>Heunggongvirae</taxon>
        <taxon>Uroviricota</taxon>
        <taxon>Caudoviricetes</taxon>
        <taxon>Peduoviridae</taxon>
        <taxon>Bracchivirus</taxon>
        <taxon>Bracchivirus U2F1</taxon>
    </lineage>
</organism>
<proteinExistence type="predicted"/>
<dbReference type="Proteomes" id="UP000887440">
    <property type="component" value="Segment"/>
</dbReference>
<sequence>MSMTNQISRQFQNLASIGTVIAVDATAGKMRLQIDENETDWLPIPTMAAGIVKIWRCPSLGEQFSVSAQGGELTNAVPQVSLFSEENPPPSTDPDEVIIQIGEHFLSFKVSSGEAVFKFDKCIFDVAETTFKGKVHAENIISSDKDVKAKDISLIEHLHPGVMKGTGQTEKPAPTGGMSK</sequence>
<name>A0A2H4JGB7_9CAUD</name>
<evidence type="ECO:0000259" key="1">
    <source>
        <dbReference type="Pfam" id="PF04717"/>
    </source>
</evidence>
<feature type="domain" description="Gp5/Type VI secretion system Vgr protein OB-fold" evidence="1">
    <location>
        <begin position="17"/>
        <end position="82"/>
    </location>
</feature>
<evidence type="ECO:0000313" key="3">
    <source>
        <dbReference type="Proteomes" id="UP000887440"/>
    </source>
</evidence>
<dbReference type="InterPro" id="IPR013046">
    <property type="entry name" value="GpV/Gp45"/>
</dbReference>
<dbReference type="Pfam" id="PF04717">
    <property type="entry name" value="Phage_base_V"/>
    <property type="match status" value="1"/>
</dbReference>
<dbReference type="EMBL" id="MF417929">
    <property type="protein sequence ID" value="ASN71631.1"/>
    <property type="molecule type" value="Genomic_DNA"/>
</dbReference>
<dbReference type="InterPro" id="IPR037026">
    <property type="entry name" value="Vgr_OB-fold_dom_sf"/>
</dbReference>
<protein>
    <submittedName>
        <fullName evidence="2">Baseplate</fullName>
    </submittedName>
</protein>
<dbReference type="InterPro" id="IPR044033">
    <property type="entry name" value="GpV-like_apex"/>
</dbReference>
<keyword evidence="3" id="KW-1185">Reference proteome</keyword>